<evidence type="ECO:0000256" key="1">
    <source>
        <dbReference type="ARBA" id="ARBA00022723"/>
    </source>
</evidence>
<dbReference type="InterPro" id="IPR001841">
    <property type="entry name" value="Znf_RING"/>
</dbReference>
<dbReference type="EMBL" id="OU015568">
    <property type="protein sequence ID" value="CAG5089457.1"/>
    <property type="molecule type" value="Genomic_DNA"/>
</dbReference>
<evidence type="ECO:0000256" key="3">
    <source>
        <dbReference type="ARBA" id="ARBA00022833"/>
    </source>
</evidence>
<sequence length="83" mass="9546">MQKIMESSIKKINGMVHDPLAEDGGQKSACNLCMEKFDSEIRMEATLKCGHVACIKCLTEMSEKICHICRKEFKNEEIIKLYY</sequence>
<dbReference type="InterPro" id="IPR013083">
    <property type="entry name" value="Znf_RING/FYVE/PHD"/>
</dbReference>
<dbReference type="PROSITE" id="PS50089">
    <property type="entry name" value="ZF_RING_2"/>
    <property type="match status" value="1"/>
</dbReference>
<keyword evidence="1" id="KW-0479">Metal-binding</keyword>
<accession>A0ABN7S3M1</accession>
<keyword evidence="2 4" id="KW-0863">Zinc-finger</keyword>
<proteinExistence type="predicted"/>
<evidence type="ECO:0000259" key="5">
    <source>
        <dbReference type="PROSITE" id="PS50089"/>
    </source>
</evidence>
<reference evidence="6 7" key="1">
    <citation type="submission" date="2021-04" db="EMBL/GenBank/DDBJ databases">
        <authorList>
            <person name="Bliznina A."/>
        </authorList>
    </citation>
    <scope>NUCLEOTIDE SEQUENCE [LARGE SCALE GENOMIC DNA]</scope>
</reference>
<dbReference type="Proteomes" id="UP001158576">
    <property type="component" value="Chromosome PAR"/>
</dbReference>
<dbReference type="Gene3D" id="3.30.40.10">
    <property type="entry name" value="Zinc/RING finger domain, C3HC4 (zinc finger)"/>
    <property type="match status" value="1"/>
</dbReference>
<keyword evidence="3" id="KW-0862">Zinc</keyword>
<dbReference type="SUPFAM" id="SSF57850">
    <property type="entry name" value="RING/U-box"/>
    <property type="match status" value="1"/>
</dbReference>
<organism evidence="6 7">
    <name type="scientific">Oikopleura dioica</name>
    <name type="common">Tunicate</name>
    <dbReference type="NCBI Taxonomy" id="34765"/>
    <lineage>
        <taxon>Eukaryota</taxon>
        <taxon>Metazoa</taxon>
        <taxon>Chordata</taxon>
        <taxon>Tunicata</taxon>
        <taxon>Appendicularia</taxon>
        <taxon>Copelata</taxon>
        <taxon>Oikopleuridae</taxon>
        <taxon>Oikopleura</taxon>
    </lineage>
</organism>
<dbReference type="Pfam" id="PF14634">
    <property type="entry name" value="zf-RING_5"/>
    <property type="match status" value="1"/>
</dbReference>
<protein>
    <submittedName>
        <fullName evidence="6">Oidioi.mRNA.OKI2018_I69.PAR.g12225.t1.cds</fullName>
    </submittedName>
</protein>
<keyword evidence="7" id="KW-1185">Reference proteome</keyword>
<name>A0ABN7S3M1_OIKDI</name>
<evidence type="ECO:0000256" key="2">
    <source>
        <dbReference type="ARBA" id="ARBA00022771"/>
    </source>
</evidence>
<gene>
    <name evidence="6" type="ORF">OKIOD_LOCUS3783</name>
</gene>
<feature type="domain" description="RING-type" evidence="5">
    <location>
        <begin position="30"/>
        <end position="70"/>
    </location>
</feature>
<evidence type="ECO:0000313" key="7">
    <source>
        <dbReference type="Proteomes" id="UP001158576"/>
    </source>
</evidence>
<evidence type="ECO:0000256" key="4">
    <source>
        <dbReference type="PROSITE-ProRule" id="PRU00175"/>
    </source>
</evidence>
<evidence type="ECO:0000313" key="6">
    <source>
        <dbReference type="EMBL" id="CAG5089457.1"/>
    </source>
</evidence>